<dbReference type="InterPro" id="IPR046640">
    <property type="entry name" value="DUF6752"/>
</dbReference>
<reference evidence="3" key="1">
    <citation type="submission" date="2021-03" db="EMBL/GenBank/DDBJ databases">
        <title>Leucobacter chromiisoli sp. nov., isolated from chromium-containing soil of chemical plant.</title>
        <authorList>
            <person name="Xu Z."/>
        </authorList>
    </citation>
    <scope>NUCLEOTIDE SEQUENCE</scope>
    <source>
        <strain evidence="3">K 70/01</strain>
    </source>
</reference>
<dbReference type="RefSeq" id="WP_208240811.1">
    <property type="nucleotide sequence ID" value="NZ_BAAAQU010000001.1"/>
</dbReference>
<name>A0A939QNQ8_9MICO</name>
<dbReference type="EMBL" id="JAGFBF010000006">
    <property type="protein sequence ID" value="MBO2991074.1"/>
    <property type="molecule type" value="Genomic_DNA"/>
</dbReference>
<feature type="domain" description="DUF6752" evidence="2">
    <location>
        <begin position="25"/>
        <end position="54"/>
    </location>
</feature>
<keyword evidence="1" id="KW-0175">Coiled coil</keyword>
<sequence>MKQRIKRVLRERLPLASAGALREVNARVEALERELDEYRRDSLRVAELIDLVETKLTPGVTASHDSSDQKGK</sequence>
<keyword evidence="4" id="KW-1185">Reference proteome</keyword>
<dbReference type="Proteomes" id="UP000668403">
    <property type="component" value="Unassembled WGS sequence"/>
</dbReference>
<evidence type="ECO:0000313" key="4">
    <source>
        <dbReference type="Proteomes" id="UP000668403"/>
    </source>
</evidence>
<organism evidence="3 4">
    <name type="scientific">Leucobacter tardus</name>
    <dbReference type="NCBI Taxonomy" id="501483"/>
    <lineage>
        <taxon>Bacteria</taxon>
        <taxon>Bacillati</taxon>
        <taxon>Actinomycetota</taxon>
        <taxon>Actinomycetes</taxon>
        <taxon>Micrococcales</taxon>
        <taxon>Microbacteriaceae</taxon>
        <taxon>Leucobacter</taxon>
    </lineage>
</organism>
<gene>
    <name evidence="3" type="ORF">J4H85_13825</name>
</gene>
<accession>A0A939QNQ8</accession>
<dbReference type="Pfam" id="PF20537">
    <property type="entry name" value="DUF6752"/>
    <property type="match status" value="1"/>
</dbReference>
<proteinExistence type="predicted"/>
<comment type="caution">
    <text evidence="3">The sequence shown here is derived from an EMBL/GenBank/DDBJ whole genome shotgun (WGS) entry which is preliminary data.</text>
</comment>
<evidence type="ECO:0000256" key="1">
    <source>
        <dbReference type="SAM" id="Coils"/>
    </source>
</evidence>
<feature type="coiled-coil region" evidence="1">
    <location>
        <begin position="21"/>
        <end position="48"/>
    </location>
</feature>
<evidence type="ECO:0000259" key="2">
    <source>
        <dbReference type="Pfam" id="PF20537"/>
    </source>
</evidence>
<protein>
    <recommendedName>
        <fullName evidence="2">DUF6752 domain-containing protein</fullName>
    </recommendedName>
</protein>
<evidence type="ECO:0000313" key="3">
    <source>
        <dbReference type="EMBL" id="MBO2991074.1"/>
    </source>
</evidence>
<dbReference type="AlphaFoldDB" id="A0A939QNQ8"/>